<evidence type="ECO:0000256" key="3">
    <source>
        <dbReference type="ARBA" id="ARBA00023163"/>
    </source>
</evidence>
<evidence type="ECO:0000256" key="1">
    <source>
        <dbReference type="ARBA" id="ARBA00023015"/>
    </source>
</evidence>
<evidence type="ECO:0000313" key="7">
    <source>
        <dbReference type="Proteomes" id="UP000026941"/>
    </source>
</evidence>
<dbReference type="SUPFAM" id="SSF46689">
    <property type="entry name" value="Homeodomain-like"/>
    <property type="match status" value="1"/>
</dbReference>
<evidence type="ECO:0000259" key="5">
    <source>
        <dbReference type="PROSITE" id="PS50977"/>
    </source>
</evidence>
<dbReference type="AlphaFoldDB" id="A0AA87U7Y5"/>
<reference evidence="6 7" key="1">
    <citation type="submission" date="2014-05" db="EMBL/GenBank/DDBJ databases">
        <title>Whole genome shotgun sequence of Rhizobium rhizogenes NBRC 13257.</title>
        <authorList>
            <person name="Katano-Makiyama Y."/>
            <person name="Hosoyama A."/>
            <person name="Hashimoto M."/>
            <person name="Hosoyama Y."/>
            <person name="Noguchi M."/>
            <person name="Tsuchikane K."/>
            <person name="Kimura A."/>
            <person name="Ohji S."/>
            <person name="Ichikawa N."/>
            <person name="Yamazoe A."/>
            <person name="Fujita N."/>
        </authorList>
    </citation>
    <scope>NUCLEOTIDE SEQUENCE [LARGE SCALE GENOMIC DNA]</scope>
    <source>
        <strain evidence="6 7">NBRC 13257</strain>
    </source>
</reference>
<feature type="domain" description="HTH tetR-type" evidence="5">
    <location>
        <begin position="3"/>
        <end position="63"/>
    </location>
</feature>
<dbReference type="Pfam" id="PF00440">
    <property type="entry name" value="TetR_N"/>
    <property type="match status" value="1"/>
</dbReference>
<dbReference type="InterPro" id="IPR001647">
    <property type="entry name" value="HTH_TetR"/>
</dbReference>
<evidence type="ECO:0000256" key="4">
    <source>
        <dbReference type="PROSITE-ProRule" id="PRU00335"/>
    </source>
</evidence>
<dbReference type="EMBL" id="BAYX01000025">
    <property type="protein sequence ID" value="GAJ96789.1"/>
    <property type="molecule type" value="Genomic_DNA"/>
</dbReference>
<feature type="DNA-binding region" description="H-T-H motif" evidence="4">
    <location>
        <begin position="26"/>
        <end position="45"/>
    </location>
</feature>
<dbReference type="InterPro" id="IPR009057">
    <property type="entry name" value="Homeodomain-like_sf"/>
</dbReference>
<protein>
    <submittedName>
        <fullName evidence="6">TetR family transcriptional regulator</fullName>
    </submittedName>
</protein>
<accession>A0AA87U7Y5</accession>
<dbReference type="PANTHER" id="PTHR47506">
    <property type="entry name" value="TRANSCRIPTIONAL REGULATORY PROTEIN"/>
    <property type="match status" value="1"/>
</dbReference>
<dbReference type="RefSeq" id="WP_042477186.1">
    <property type="nucleotide sequence ID" value="NZ_BAYX01000025.1"/>
</dbReference>
<keyword evidence="2 4" id="KW-0238">DNA-binding</keyword>
<dbReference type="PANTHER" id="PTHR47506:SF1">
    <property type="entry name" value="HTH-TYPE TRANSCRIPTIONAL REGULATOR YJDC"/>
    <property type="match status" value="1"/>
</dbReference>
<keyword evidence="3" id="KW-0804">Transcription</keyword>
<proteinExistence type="predicted"/>
<evidence type="ECO:0000256" key="2">
    <source>
        <dbReference type="ARBA" id="ARBA00023125"/>
    </source>
</evidence>
<evidence type="ECO:0000313" key="6">
    <source>
        <dbReference type="EMBL" id="GAJ96789.1"/>
    </source>
</evidence>
<dbReference type="Gene3D" id="1.10.357.10">
    <property type="entry name" value="Tetracycline Repressor, domain 2"/>
    <property type="match status" value="1"/>
</dbReference>
<keyword evidence="1" id="KW-0805">Transcription regulation</keyword>
<name>A0AA87U7Y5_RHIRH</name>
<organism evidence="6 7">
    <name type="scientific">Rhizobium rhizogenes NBRC 13257</name>
    <dbReference type="NCBI Taxonomy" id="1220581"/>
    <lineage>
        <taxon>Bacteria</taxon>
        <taxon>Pseudomonadati</taxon>
        <taxon>Pseudomonadota</taxon>
        <taxon>Alphaproteobacteria</taxon>
        <taxon>Hyphomicrobiales</taxon>
        <taxon>Rhizobiaceae</taxon>
        <taxon>Rhizobium/Agrobacterium group</taxon>
        <taxon>Rhizobium</taxon>
    </lineage>
</organism>
<dbReference type="SUPFAM" id="SSF48498">
    <property type="entry name" value="Tetracyclin repressor-like, C-terminal domain"/>
    <property type="match status" value="1"/>
</dbReference>
<dbReference type="Proteomes" id="UP000026941">
    <property type="component" value="Unassembled WGS sequence"/>
</dbReference>
<sequence>MEKSLRETIIETADRLFYQHGIHAVGINRLIEESGVSKDSFYRNFRSKESLIEAYVRARHEAAMQNFFKVVALHNTPRDQISAIFSDLADRVQRHGFRGCAFIMMLAEYSDVPSLATLAREHKEKLRTEIEAICSRFSDRSAHTARILCVLYEGFLSRSTVTRTPDDRKALLETVESIIRN</sequence>
<dbReference type="GO" id="GO:0003677">
    <property type="term" value="F:DNA binding"/>
    <property type="evidence" value="ECO:0007669"/>
    <property type="project" value="UniProtKB-UniRule"/>
</dbReference>
<comment type="caution">
    <text evidence="6">The sequence shown here is derived from an EMBL/GenBank/DDBJ whole genome shotgun (WGS) entry which is preliminary data.</text>
</comment>
<dbReference type="PROSITE" id="PS50977">
    <property type="entry name" value="HTH_TETR_2"/>
    <property type="match status" value="1"/>
</dbReference>
<dbReference type="PRINTS" id="PR00455">
    <property type="entry name" value="HTHTETR"/>
</dbReference>
<dbReference type="InterPro" id="IPR036271">
    <property type="entry name" value="Tet_transcr_reg_TetR-rel_C_sf"/>
</dbReference>
<gene>
    <name evidence="6" type="ORF">RRH01S_25_00840</name>
</gene>